<keyword evidence="1" id="KW-1133">Transmembrane helix</keyword>
<evidence type="ECO:0000256" key="1">
    <source>
        <dbReference type="SAM" id="Phobius"/>
    </source>
</evidence>
<proteinExistence type="predicted"/>
<feature type="transmembrane region" description="Helical" evidence="1">
    <location>
        <begin position="82"/>
        <end position="100"/>
    </location>
</feature>
<accession>A0AAD3SWJ8</accession>
<dbReference type="EMBL" id="BSYO01000020">
    <property type="protein sequence ID" value="GMH19205.1"/>
    <property type="molecule type" value="Genomic_DNA"/>
</dbReference>
<reference evidence="2" key="1">
    <citation type="submission" date="2023-05" db="EMBL/GenBank/DDBJ databases">
        <title>Nepenthes gracilis genome sequencing.</title>
        <authorList>
            <person name="Fukushima K."/>
        </authorList>
    </citation>
    <scope>NUCLEOTIDE SEQUENCE</scope>
    <source>
        <strain evidence="2">SING2019-196</strain>
    </source>
</reference>
<feature type="transmembrane region" description="Helical" evidence="1">
    <location>
        <begin position="54"/>
        <end position="76"/>
    </location>
</feature>
<dbReference type="AlphaFoldDB" id="A0AAD3SWJ8"/>
<keyword evidence="1" id="KW-0472">Membrane</keyword>
<evidence type="ECO:0000313" key="2">
    <source>
        <dbReference type="EMBL" id="GMH19205.1"/>
    </source>
</evidence>
<evidence type="ECO:0000313" key="3">
    <source>
        <dbReference type="Proteomes" id="UP001279734"/>
    </source>
</evidence>
<comment type="caution">
    <text evidence="2">The sequence shown here is derived from an EMBL/GenBank/DDBJ whole genome shotgun (WGS) entry which is preliminary data.</text>
</comment>
<gene>
    <name evidence="2" type="ORF">Nepgr_021046</name>
</gene>
<sequence>MLCFSPAECGSKAGAVYFTPNCCYSAEPFPPLDLRDLDAAAIDGLADVDERLKVICWLGLWHTLVHAYAIAGSLAMLDDEEAASVFGGVMWFVLGLKLLLMQTGLM</sequence>
<organism evidence="2 3">
    <name type="scientific">Nepenthes gracilis</name>
    <name type="common">Slender pitcher plant</name>
    <dbReference type="NCBI Taxonomy" id="150966"/>
    <lineage>
        <taxon>Eukaryota</taxon>
        <taxon>Viridiplantae</taxon>
        <taxon>Streptophyta</taxon>
        <taxon>Embryophyta</taxon>
        <taxon>Tracheophyta</taxon>
        <taxon>Spermatophyta</taxon>
        <taxon>Magnoliopsida</taxon>
        <taxon>eudicotyledons</taxon>
        <taxon>Gunneridae</taxon>
        <taxon>Pentapetalae</taxon>
        <taxon>Caryophyllales</taxon>
        <taxon>Nepenthaceae</taxon>
        <taxon>Nepenthes</taxon>
    </lineage>
</organism>
<keyword evidence="1" id="KW-0812">Transmembrane</keyword>
<name>A0AAD3SWJ8_NEPGR</name>
<keyword evidence="3" id="KW-1185">Reference proteome</keyword>
<protein>
    <submittedName>
        <fullName evidence="2">Uncharacterized protein</fullName>
    </submittedName>
</protein>
<dbReference type="Proteomes" id="UP001279734">
    <property type="component" value="Unassembled WGS sequence"/>
</dbReference>